<keyword evidence="3" id="KW-1185">Reference proteome</keyword>
<protein>
    <submittedName>
        <fullName evidence="2">Uncharacterized protein</fullName>
    </submittedName>
</protein>
<dbReference type="Proteomes" id="UP000263993">
    <property type="component" value="Unassembled WGS sequence"/>
</dbReference>
<dbReference type="EMBL" id="QRGO01000002">
    <property type="protein sequence ID" value="RDV02281.1"/>
    <property type="molecule type" value="Genomic_DNA"/>
</dbReference>
<reference evidence="3" key="1">
    <citation type="submission" date="2018-08" db="EMBL/GenBank/DDBJ databases">
        <authorList>
            <person name="Kim S.-J."/>
            <person name="Jung G.-Y."/>
        </authorList>
    </citation>
    <scope>NUCLEOTIDE SEQUENCE [LARGE SCALE GENOMIC DNA]</scope>
    <source>
        <strain evidence="3">GY_H</strain>
    </source>
</reference>
<evidence type="ECO:0000256" key="1">
    <source>
        <dbReference type="SAM" id="MobiDB-lite"/>
    </source>
</evidence>
<dbReference type="OrthoDB" id="7180789at2"/>
<feature type="region of interest" description="Disordered" evidence="1">
    <location>
        <begin position="27"/>
        <end position="47"/>
    </location>
</feature>
<name>A0A371B4A2_9BRAD</name>
<dbReference type="RefSeq" id="WP_115518403.1">
    <property type="nucleotide sequence ID" value="NZ_QRGO01000002.1"/>
</dbReference>
<comment type="caution">
    <text evidence="2">The sequence shown here is derived from an EMBL/GenBank/DDBJ whole genome shotgun (WGS) entry which is preliminary data.</text>
</comment>
<sequence>MTTAIGSNPYGAAGAAYGSQTASTAATTTKTTDKTGDNTGSATSSTDTVDLSDAAKAYLSNQTTNAASLAATARKWFDAQYKTTGRSSPMLDGSVALDMTSISRETLSAIAANTDNLFSQDEVLAAGATLQKRFDDALAPHVVVARHTGDYAGLYKAAADYLDKAGADERATPLWISTRKAVDEGLALARQSPMKAPQTTNGNDPIAALLQKTSQVANASNATSDAAIVTDARARLDALANKARDAGTELVFDSTRKTGQFVDFTSFSNQSLALVTLNQDGKFSAEEARAAKAELSQRHRASLMTVFSGSSGSTDAGSQSLALISHYNKMSAAEKAASGYNSDLQNRLVQNYRLASMFNGGSSGSSGSKATSLVSYLK</sequence>
<gene>
    <name evidence="2" type="ORF">DXH78_16980</name>
</gene>
<evidence type="ECO:0000313" key="3">
    <source>
        <dbReference type="Proteomes" id="UP000263993"/>
    </source>
</evidence>
<organism evidence="2 3">
    <name type="scientific">Undibacter mobilis</name>
    <dbReference type="NCBI Taxonomy" id="2292256"/>
    <lineage>
        <taxon>Bacteria</taxon>
        <taxon>Pseudomonadati</taxon>
        <taxon>Pseudomonadota</taxon>
        <taxon>Alphaproteobacteria</taxon>
        <taxon>Hyphomicrobiales</taxon>
        <taxon>Nitrobacteraceae</taxon>
        <taxon>Undibacter</taxon>
    </lineage>
</organism>
<evidence type="ECO:0000313" key="2">
    <source>
        <dbReference type="EMBL" id="RDV02281.1"/>
    </source>
</evidence>
<proteinExistence type="predicted"/>
<accession>A0A371B4A2</accession>
<dbReference type="AlphaFoldDB" id="A0A371B4A2"/>